<feature type="non-terminal residue" evidence="9">
    <location>
        <position position="1"/>
    </location>
</feature>
<reference evidence="9 10" key="1">
    <citation type="journal article" date="2019" name="Syst. Appl. Microbiol.">
        <title>Microvirga tunisiensis sp. nov., a root nodule symbiotic bacterium isolated from Lupinus micranthus and L. luteus grown in Northern Tunisia.</title>
        <authorList>
            <person name="Msaddak A."/>
            <person name="Rejili M."/>
            <person name="Duran D."/>
            <person name="Mars M."/>
            <person name="Palacios J.M."/>
            <person name="Ruiz-Argueso T."/>
            <person name="Rey L."/>
            <person name="Imperial J."/>
        </authorList>
    </citation>
    <scope>NUCLEOTIDE SEQUENCE [LARGE SCALE GENOMIC DNA]</scope>
    <source>
        <strain evidence="9 10">Lmie10</strain>
    </source>
</reference>
<dbReference type="RefSeq" id="WP_152718779.1">
    <property type="nucleotide sequence ID" value="NZ_VOSJ01000955.1"/>
</dbReference>
<evidence type="ECO:0000256" key="2">
    <source>
        <dbReference type="ARBA" id="ARBA00013164"/>
    </source>
</evidence>
<dbReference type="GO" id="GO:0004823">
    <property type="term" value="F:leucine-tRNA ligase activity"/>
    <property type="evidence" value="ECO:0007669"/>
    <property type="project" value="UniProtKB-EC"/>
</dbReference>
<dbReference type="EMBL" id="VOSK01000897">
    <property type="protein sequence ID" value="MPR31679.1"/>
    <property type="molecule type" value="Genomic_DNA"/>
</dbReference>
<dbReference type="GO" id="GO:0006429">
    <property type="term" value="P:leucyl-tRNA aminoacylation"/>
    <property type="evidence" value="ECO:0007669"/>
    <property type="project" value="InterPro"/>
</dbReference>
<name>A0A5N7MZG7_9HYPH</name>
<dbReference type="GO" id="GO:0005524">
    <property type="term" value="F:ATP binding"/>
    <property type="evidence" value="ECO:0007669"/>
    <property type="project" value="UniProtKB-KW"/>
</dbReference>
<dbReference type="PANTHER" id="PTHR43740:SF2">
    <property type="entry name" value="LEUCINE--TRNA LIGASE, MITOCHONDRIAL"/>
    <property type="match status" value="1"/>
</dbReference>
<accession>A0A5N7MZG7</accession>
<protein>
    <recommendedName>
        <fullName evidence="2">leucine--tRNA ligase</fullName>
        <ecNumber evidence="2">6.1.1.4</ecNumber>
    </recommendedName>
</protein>
<evidence type="ECO:0000259" key="8">
    <source>
        <dbReference type="Pfam" id="PF00133"/>
    </source>
</evidence>
<dbReference type="PANTHER" id="PTHR43740">
    <property type="entry name" value="LEUCYL-TRNA SYNTHETASE"/>
    <property type="match status" value="1"/>
</dbReference>
<comment type="caution">
    <text evidence="9">The sequence shown here is derived from an EMBL/GenBank/DDBJ whole genome shotgun (WGS) entry which is preliminary data.</text>
</comment>
<feature type="domain" description="Aminoacyl-tRNA synthetase class Ia" evidence="8">
    <location>
        <begin position="4"/>
        <end position="126"/>
    </location>
</feature>
<keyword evidence="4" id="KW-0547">Nucleotide-binding</keyword>
<proteinExistence type="inferred from homology"/>
<evidence type="ECO:0000256" key="4">
    <source>
        <dbReference type="ARBA" id="ARBA00022741"/>
    </source>
</evidence>
<keyword evidence="10" id="KW-1185">Reference proteome</keyword>
<dbReference type="Proteomes" id="UP000403266">
    <property type="component" value="Unassembled WGS sequence"/>
</dbReference>
<keyword evidence="6" id="KW-0648">Protein biosynthesis</keyword>
<dbReference type="EC" id="6.1.1.4" evidence="2"/>
<dbReference type="InterPro" id="IPR002302">
    <property type="entry name" value="Leu-tRNA-ligase"/>
</dbReference>
<organism evidence="9 10">
    <name type="scientific">Microvirga tunisiensis</name>
    <dbReference type="NCBI Taxonomy" id="2108360"/>
    <lineage>
        <taxon>Bacteria</taxon>
        <taxon>Pseudomonadati</taxon>
        <taxon>Pseudomonadota</taxon>
        <taxon>Alphaproteobacteria</taxon>
        <taxon>Hyphomicrobiales</taxon>
        <taxon>Methylobacteriaceae</taxon>
        <taxon>Microvirga</taxon>
    </lineage>
</organism>
<dbReference type="InterPro" id="IPR002300">
    <property type="entry name" value="aa-tRNA-synth_Ia"/>
</dbReference>
<keyword evidence="3 9" id="KW-0436">Ligase</keyword>
<evidence type="ECO:0000256" key="5">
    <source>
        <dbReference type="ARBA" id="ARBA00022840"/>
    </source>
</evidence>
<dbReference type="AlphaFoldDB" id="A0A5N7MZG7"/>
<evidence type="ECO:0000256" key="1">
    <source>
        <dbReference type="ARBA" id="ARBA00005594"/>
    </source>
</evidence>
<evidence type="ECO:0000256" key="3">
    <source>
        <dbReference type="ARBA" id="ARBA00022598"/>
    </source>
</evidence>
<evidence type="ECO:0000256" key="6">
    <source>
        <dbReference type="ARBA" id="ARBA00022917"/>
    </source>
</evidence>
<gene>
    <name evidence="9" type="ORF">FS320_44415</name>
</gene>
<dbReference type="OrthoDB" id="9810365at2"/>
<dbReference type="InterPro" id="IPR014729">
    <property type="entry name" value="Rossmann-like_a/b/a_fold"/>
</dbReference>
<dbReference type="GO" id="GO:0005829">
    <property type="term" value="C:cytosol"/>
    <property type="evidence" value="ECO:0007669"/>
    <property type="project" value="TreeGrafter"/>
</dbReference>
<keyword evidence="7" id="KW-0030">Aminoacyl-tRNA synthetase</keyword>
<dbReference type="SUPFAM" id="SSF52374">
    <property type="entry name" value="Nucleotidylyl transferase"/>
    <property type="match status" value="1"/>
</dbReference>
<evidence type="ECO:0000313" key="10">
    <source>
        <dbReference type="Proteomes" id="UP000403266"/>
    </source>
</evidence>
<dbReference type="PRINTS" id="PR00985">
    <property type="entry name" value="TRNASYNTHLEU"/>
</dbReference>
<comment type="similarity">
    <text evidence="1">Belongs to the class-I aminoacyl-tRNA synthetase family.</text>
</comment>
<sequence>NTCFEERLITCGPSYVKWTQWLFTRLHERGMAYKAWGEVNWCPSCETVLANEQVIDGHCERCACAVERRNLNQWYFRITDYRERLIAGLDRIDMPDPTKRMQRAWLAELRDWCVSRQRTWGCPIPVEGETDTLDGFVDSSFYYLRYLTDSETEFLPAGCYQPVDLYVGGAEHACMHLIYTRFIHMALFDMGIVPQEEPFRKVIHQGVIRKDGAKMSKSKGNAVSPDDYDPDELRLYRTHPRWAAL</sequence>
<evidence type="ECO:0000256" key="7">
    <source>
        <dbReference type="ARBA" id="ARBA00023146"/>
    </source>
</evidence>
<keyword evidence="5" id="KW-0067">ATP-binding</keyword>
<dbReference type="Pfam" id="PF00133">
    <property type="entry name" value="tRNA-synt_1"/>
    <property type="match status" value="2"/>
</dbReference>
<evidence type="ECO:0000313" key="9">
    <source>
        <dbReference type="EMBL" id="MPR31679.1"/>
    </source>
</evidence>
<feature type="domain" description="Aminoacyl-tRNA synthetase class Ia" evidence="8">
    <location>
        <begin position="129"/>
        <end position="227"/>
    </location>
</feature>
<dbReference type="Gene3D" id="3.40.50.620">
    <property type="entry name" value="HUPs"/>
    <property type="match status" value="2"/>
</dbReference>